<proteinExistence type="predicted"/>
<dbReference type="EMBL" id="JAGETZ010000008">
    <property type="protein sequence ID" value="MBO2010847.1"/>
    <property type="molecule type" value="Genomic_DNA"/>
</dbReference>
<organism evidence="1 2">
    <name type="scientific">Hymenobacter negativus</name>
    <dbReference type="NCBI Taxonomy" id="2795026"/>
    <lineage>
        <taxon>Bacteria</taxon>
        <taxon>Pseudomonadati</taxon>
        <taxon>Bacteroidota</taxon>
        <taxon>Cytophagia</taxon>
        <taxon>Cytophagales</taxon>
        <taxon>Hymenobacteraceae</taxon>
        <taxon>Hymenobacter</taxon>
    </lineage>
</organism>
<reference evidence="1 2" key="1">
    <citation type="submission" date="2021-03" db="EMBL/GenBank/DDBJ databases">
        <authorList>
            <person name="Kim M.K."/>
        </authorList>
    </citation>
    <scope>NUCLEOTIDE SEQUENCE [LARGE SCALE GENOMIC DNA]</scope>
    <source>
        <strain evidence="1 2">BT442</strain>
    </source>
</reference>
<evidence type="ECO:0000313" key="1">
    <source>
        <dbReference type="EMBL" id="MBO2010847.1"/>
    </source>
</evidence>
<protein>
    <submittedName>
        <fullName evidence="1">Uncharacterized protein</fullName>
    </submittedName>
</protein>
<dbReference type="Proteomes" id="UP000664369">
    <property type="component" value="Unassembled WGS sequence"/>
</dbReference>
<evidence type="ECO:0000313" key="2">
    <source>
        <dbReference type="Proteomes" id="UP000664369"/>
    </source>
</evidence>
<name>A0ABS3QHW6_9BACT</name>
<keyword evidence="2" id="KW-1185">Reference proteome</keyword>
<accession>A0ABS3QHW6</accession>
<sequence>MRTAYTPELLARAQAWVSLPLNDKRYQAGMTELWALYAAITQTPVSTCRQCQYSDYAAIVVAYVREATTFLHPETVSDTKYTLANGYENEQFVHEKYATTITGENLTDEAAEFFIKNGFAHAIILKAGQNADGSTGEVDTKASKADLQARYKELYGEDAPKKHTVDKLTADIHTKEGENALADARAAYEAAFGETGDHRLGVEKLNELTAAKLAEPAAPTE</sequence>
<dbReference type="RefSeq" id="WP_208176476.1">
    <property type="nucleotide sequence ID" value="NZ_JAGETZ010000008.1"/>
</dbReference>
<gene>
    <name evidence="1" type="ORF">J4E00_17435</name>
</gene>
<comment type="caution">
    <text evidence="1">The sequence shown here is derived from an EMBL/GenBank/DDBJ whole genome shotgun (WGS) entry which is preliminary data.</text>
</comment>